<keyword evidence="4" id="KW-1185">Reference proteome</keyword>
<dbReference type="PANTHER" id="PTHR37984">
    <property type="entry name" value="PROTEIN CBG26694"/>
    <property type="match status" value="1"/>
</dbReference>
<dbReference type="Proteomes" id="UP000472270">
    <property type="component" value="Unassembled WGS sequence"/>
</dbReference>
<dbReference type="InterPro" id="IPR050951">
    <property type="entry name" value="Retrovirus_Pol_polyprotein"/>
</dbReference>
<evidence type="ECO:0000313" key="4">
    <source>
        <dbReference type="Proteomes" id="UP000472270"/>
    </source>
</evidence>
<feature type="compositionally biased region" description="Polar residues" evidence="1">
    <location>
        <begin position="207"/>
        <end position="217"/>
    </location>
</feature>
<dbReference type="Gene3D" id="3.30.420.10">
    <property type="entry name" value="Ribonuclease H-like superfamily/Ribonuclease H"/>
    <property type="match status" value="1"/>
</dbReference>
<dbReference type="InterPro" id="IPR036397">
    <property type="entry name" value="RNaseH_sf"/>
</dbReference>
<sequence>MFVRWGIPYELVTDNATQFTSTEFAEFKTTYNFTHTTSSPHYPQANGAAERSVAIAKRVLRQPDPQLALMSYRATPINATGLSPAQLMIGRQIRTTVPTLPKNLLPSPIDYEQIRLKDKQTKQAYKYFYNRRYSARSLSDLHPGQSVKVKLDGEKAWKTSATVVGKAPEPRSYIVQTKEGTISRRNRRHIQSVPETPVTPETSETPNGQTVNENSEGTDGPSLETDLTTDFMNGSSTPASITPHTHTPTRKRTLAGREVKQPVKFKDYVLG</sequence>
<reference evidence="3" key="1">
    <citation type="submission" date="2025-08" db="UniProtKB">
        <authorList>
            <consortium name="Ensembl"/>
        </authorList>
    </citation>
    <scope>IDENTIFICATION</scope>
</reference>
<dbReference type="Ensembl" id="ENSSRHT00000043713.1">
    <property type="protein sequence ID" value="ENSSRHP00000042506.1"/>
    <property type="gene ID" value="ENSSRHG00000021519.1"/>
</dbReference>
<dbReference type="InterPro" id="IPR001584">
    <property type="entry name" value="Integrase_cat-core"/>
</dbReference>
<feature type="compositionally biased region" description="Polar residues" evidence="1">
    <location>
        <begin position="225"/>
        <end position="240"/>
    </location>
</feature>
<evidence type="ECO:0000259" key="2">
    <source>
        <dbReference type="PROSITE" id="PS50994"/>
    </source>
</evidence>
<dbReference type="GO" id="GO:0015074">
    <property type="term" value="P:DNA integration"/>
    <property type="evidence" value="ECO:0007669"/>
    <property type="project" value="InterPro"/>
</dbReference>
<reference evidence="3" key="2">
    <citation type="submission" date="2025-09" db="UniProtKB">
        <authorList>
            <consortium name="Ensembl"/>
        </authorList>
    </citation>
    <scope>IDENTIFICATION</scope>
</reference>
<organism evidence="3 4">
    <name type="scientific">Sinocyclocheilus rhinocerous</name>
    <dbReference type="NCBI Taxonomy" id="307959"/>
    <lineage>
        <taxon>Eukaryota</taxon>
        <taxon>Metazoa</taxon>
        <taxon>Chordata</taxon>
        <taxon>Craniata</taxon>
        <taxon>Vertebrata</taxon>
        <taxon>Euteleostomi</taxon>
        <taxon>Actinopterygii</taxon>
        <taxon>Neopterygii</taxon>
        <taxon>Teleostei</taxon>
        <taxon>Ostariophysi</taxon>
        <taxon>Cypriniformes</taxon>
        <taxon>Cyprinidae</taxon>
        <taxon>Cyprininae</taxon>
        <taxon>Sinocyclocheilus</taxon>
    </lineage>
</organism>
<feature type="domain" description="Integrase catalytic" evidence="2">
    <location>
        <begin position="1"/>
        <end position="109"/>
    </location>
</feature>
<feature type="region of interest" description="Disordered" evidence="1">
    <location>
        <begin position="180"/>
        <end position="258"/>
    </location>
</feature>
<dbReference type="PROSITE" id="PS50994">
    <property type="entry name" value="INTEGRASE"/>
    <property type="match status" value="1"/>
</dbReference>
<dbReference type="InterPro" id="IPR012337">
    <property type="entry name" value="RNaseH-like_sf"/>
</dbReference>
<evidence type="ECO:0000313" key="3">
    <source>
        <dbReference type="Ensembl" id="ENSSRHP00000042506.1"/>
    </source>
</evidence>
<accession>A0A673IU20</accession>
<feature type="compositionally biased region" description="Low complexity" evidence="1">
    <location>
        <begin position="192"/>
        <end position="206"/>
    </location>
</feature>
<proteinExistence type="predicted"/>
<dbReference type="PANTHER" id="PTHR37984:SF7">
    <property type="entry name" value="INTEGRASE CATALYTIC DOMAIN-CONTAINING PROTEIN"/>
    <property type="match status" value="1"/>
</dbReference>
<dbReference type="AlphaFoldDB" id="A0A673IU20"/>
<protein>
    <recommendedName>
        <fullName evidence="2">Integrase catalytic domain-containing protein</fullName>
    </recommendedName>
</protein>
<dbReference type="GO" id="GO:0003676">
    <property type="term" value="F:nucleic acid binding"/>
    <property type="evidence" value="ECO:0007669"/>
    <property type="project" value="InterPro"/>
</dbReference>
<evidence type="ECO:0000256" key="1">
    <source>
        <dbReference type="SAM" id="MobiDB-lite"/>
    </source>
</evidence>
<name>A0A673IU20_9TELE</name>
<dbReference type="SUPFAM" id="SSF53098">
    <property type="entry name" value="Ribonuclease H-like"/>
    <property type="match status" value="1"/>
</dbReference>